<dbReference type="Pfam" id="PF03358">
    <property type="entry name" value="FMN_red"/>
    <property type="match status" value="1"/>
</dbReference>
<reference evidence="2" key="1">
    <citation type="submission" date="2015-10" db="EMBL/GenBank/DDBJ databases">
        <authorList>
            <person name="Gilbert D.G."/>
        </authorList>
    </citation>
    <scope>NUCLEOTIDE SEQUENCE</scope>
</reference>
<dbReference type="Gene3D" id="3.40.50.360">
    <property type="match status" value="1"/>
</dbReference>
<dbReference type="InterPro" id="IPR050712">
    <property type="entry name" value="NAD(P)H-dep_reductase"/>
</dbReference>
<accession>A0A170PMK2</accession>
<dbReference type="SUPFAM" id="SSF52218">
    <property type="entry name" value="Flavoproteins"/>
    <property type="match status" value="1"/>
</dbReference>
<evidence type="ECO:0000313" key="2">
    <source>
        <dbReference type="EMBL" id="CUS42926.1"/>
    </source>
</evidence>
<organism evidence="2">
    <name type="scientific">hydrothermal vent metagenome</name>
    <dbReference type="NCBI Taxonomy" id="652676"/>
    <lineage>
        <taxon>unclassified sequences</taxon>
        <taxon>metagenomes</taxon>
        <taxon>ecological metagenomes</taxon>
    </lineage>
</organism>
<gene>
    <name evidence="2" type="ORF">MGWOODY_Tha2800</name>
</gene>
<dbReference type="InterPro" id="IPR005025">
    <property type="entry name" value="FMN_Rdtase-like_dom"/>
</dbReference>
<sequence>MSKIAIVSASHRADSQSLRIAHHLNDEHLNGEASIVDLYEADLPLWDGSAAMATVVAVQNTLQQAEGFIFVIPEWHGMAPAGLKNLLLWCNASHLAHKPTLLVGVSASSGGAFVIAEMRGSGYKNSRLLYTPEHLLLRNVGTLWTGENSKSDAYLHERAAFAIDQLQTYITALAPQREYLCSRFKDYGNGMS</sequence>
<dbReference type="PANTHER" id="PTHR30543:SF31">
    <property type="entry name" value="NADPH-DEPENDENT AZOREDUCTASE AZR"/>
    <property type="match status" value="1"/>
</dbReference>
<dbReference type="AlphaFoldDB" id="A0A170PMK2"/>
<dbReference type="InterPro" id="IPR029039">
    <property type="entry name" value="Flavoprotein-like_sf"/>
</dbReference>
<dbReference type="GO" id="GO:0005829">
    <property type="term" value="C:cytosol"/>
    <property type="evidence" value="ECO:0007669"/>
    <property type="project" value="TreeGrafter"/>
</dbReference>
<dbReference type="GO" id="GO:0016491">
    <property type="term" value="F:oxidoreductase activity"/>
    <property type="evidence" value="ECO:0007669"/>
    <property type="project" value="InterPro"/>
</dbReference>
<proteinExistence type="predicted"/>
<name>A0A170PMK2_9ZZZZ</name>
<evidence type="ECO:0000259" key="1">
    <source>
        <dbReference type="Pfam" id="PF03358"/>
    </source>
</evidence>
<dbReference type="GO" id="GO:0010181">
    <property type="term" value="F:FMN binding"/>
    <property type="evidence" value="ECO:0007669"/>
    <property type="project" value="TreeGrafter"/>
</dbReference>
<feature type="domain" description="NADPH-dependent FMN reductase-like" evidence="1">
    <location>
        <begin position="3"/>
        <end position="122"/>
    </location>
</feature>
<protein>
    <submittedName>
        <fullName evidence="2">Azoreductase</fullName>
    </submittedName>
</protein>
<dbReference type="PANTHER" id="PTHR30543">
    <property type="entry name" value="CHROMATE REDUCTASE"/>
    <property type="match status" value="1"/>
</dbReference>
<dbReference type="EMBL" id="CZQC01000072">
    <property type="protein sequence ID" value="CUS42926.1"/>
    <property type="molecule type" value="Genomic_DNA"/>
</dbReference>